<dbReference type="RefSeq" id="WP_108908510.1">
    <property type="nucleotide sequence ID" value="NZ_CP029188.1"/>
</dbReference>
<gene>
    <name evidence="1" type="ORF">DDW44_30450</name>
</gene>
<dbReference type="AlphaFoldDB" id="A0A2S1T1V2"/>
<dbReference type="EMBL" id="CP029188">
    <property type="protein sequence ID" value="AWI32642.1"/>
    <property type="molecule type" value="Genomic_DNA"/>
</dbReference>
<dbReference type="KEGG" id="stir:DDW44_30450"/>
<proteinExistence type="predicted"/>
<name>A0A2S1T1V2_9ACTN</name>
<dbReference type="OrthoDB" id="4283212at2"/>
<organism evidence="1 2">
    <name type="scientific">Streptomyces tirandamycinicus</name>
    <dbReference type="NCBI Taxonomy" id="2174846"/>
    <lineage>
        <taxon>Bacteria</taxon>
        <taxon>Bacillati</taxon>
        <taxon>Actinomycetota</taxon>
        <taxon>Actinomycetes</taxon>
        <taxon>Kitasatosporales</taxon>
        <taxon>Streptomycetaceae</taxon>
        <taxon>Streptomyces</taxon>
    </lineage>
</organism>
<sequence length="177" mass="18553">MTRSRQTFEQIRAAVILGALGALLVLAAAAVVGAVRSAPSGPTRPPATVTVVAEDDQEDTVAAYNAGDDNRDGVIEEDESGRDCATMGNRQCGPVPNAPLAAPLECEHNDAPQDVFRLCLKVAAQPPYAWTNPDGSGGEAPDGRARIADLDVGPGTPAWADALRALDAEYREHTTRH</sequence>
<keyword evidence="2" id="KW-1185">Reference proteome</keyword>
<accession>A0A2S1T1V2</accession>
<evidence type="ECO:0000313" key="1">
    <source>
        <dbReference type="EMBL" id="AWI32642.1"/>
    </source>
</evidence>
<dbReference type="Proteomes" id="UP000244900">
    <property type="component" value="Chromosome"/>
</dbReference>
<reference evidence="1 2" key="1">
    <citation type="submission" date="2018-05" db="EMBL/GenBank/DDBJ databases">
        <title>Complete genome sequence of sponge-derived Streptomyces sp. HNM0039.</title>
        <authorList>
            <person name="Huang X."/>
            <person name="Zhou S."/>
        </authorList>
    </citation>
    <scope>NUCLEOTIDE SEQUENCE [LARGE SCALE GENOMIC DNA]</scope>
    <source>
        <strain evidence="1 2">HNM0039</strain>
    </source>
</reference>
<evidence type="ECO:0000313" key="2">
    <source>
        <dbReference type="Proteomes" id="UP000244900"/>
    </source>
</evidence>
<protein>
    <submittedName>
        <fullName evidence="1">Uncharacterized protein</fullName>
    </submittedName>
</protein>